<dbReference type="SUPFAM" id="SSF55874">
    <property type="entry name" value="ATPase domain of HSP90 chaperone/DNA topoisomerase II/histidine kinase"/>
    <property type="match status" value="1"/>
</dbReference>
<proteinExistence type="inferred from homology"/>
<dbReference type="SUPFAM" id="SSF54211">
    <property type="entry name" value="Ribosomal protein S5 domain 2-like"/>
    <property type="match status" value="1"/>
</dbReference>
<gene>
    <name evidence="4 8" type="primary">mutL</name>
    <name evidence="8" type="ORF">H6A13_02465</name>
</gene>
<dbReference type="GO" id="GO:0005524">
    <property type="term" value="F:ATP binding"/>
    <property type="evidence" value="ECO:0007669"/>
    <property type="project" value="InterPro"/>
</dbReference>
<feature type="compositionally biased region" description="Basic and acidic residues" evidence="5">
    <location>
        <begin position="357"/>
        <end position="370"/>
    </location>
</feature>
<dbReference type="Pfam" id="PF01119">
    <property type="entry name" value="DNA_mis_repair"/>
    <property type="match status" value="1"/>
</dbReference>
<dbReference type="GO" id="GO:0032300">
    <property type="term" value="C:mismatch repair complex"/>
    <property type="evidence" value="ECO:0007669"/>
    <property type="project" value="InterPro"/>
</dbReference>
<feature type="domain" description="MutL C-terminal dimerisation" evidence="6">
    <location>
        <begin position="464"/>
        <end position="607"/>
    </location>
</feature>
<dbReference type="PANTHER" id="PTHR10073">
    <property type="entry name" value="DNA MISMATCH REPAIR PROTEIN MLH, PMS, MUTL"/>
    <property type="match status" value="1"/>
</dbReference>
<keyword evidence="9" id="KW-1185">Reference proteome</keyword>
<evidence type="ECO:0000256" key="5">
    <source>
        <dbReference type="SAM" id="MobiDB-lite"/>
    </source>
</evidence>
<dbReference type="GO" id="GO:0004519">
    <property type="term" value="F:endonuclease activity"/>
    <property type="evidence" value="ECO:0007669"/>
    <property type="project" value="UniProtKB-KW"/>
</dbReference>
<dbReference type="Gene3D" id="3.30.565.10">
    <property type="entry name" value="Histidine kinase-like ATPase, C-terminal domain"/>
    <property type="match status" value="1"/>
</dbReference>
<accession>A0A939BB22</accession>
<dbReference type="AlphaFoldDB" id="A0A939BB22"/>
<dbReference type="InterPro" id="IPR042121">
    <property type="entry name" value="MutL_C_regsub"/>
</dbReference>
<dbReference type="CDD" id="cd16926">
    <property type="entry name" value="HATPase_MutL-MLH-PMS-like"/>
    <property type="match status" value="1"/>
</dbReference>
<keyword evidence="8" id="KW-0540">Nuclease</keyword>
<evidence type="ECO:0000256" key="1">
    <source>
        <dbReference type="ARBA" id="ARBA00006082"/>
    </source>
</evidence>
<dbReference type="InterPro" id="IPR014790">
    <property type="entry name" value="MutL_C"/>
</dbReference>
<evidence type="ECO:0000256" key="2">
    <source>
        <dbReference type="ARBA" id="ARBA00022763"/>
    </source>
</evidence>
<dbReference type="HAMAP" id="MF_00149">
    <property type="entry name" value="DNA_mis_repair"/>
    <property type="match status" value="1"/>
</dbReference>
<comment type="caution">
    <text evidence="8">The sequence shown here is derived from an EMBL/GenBank/DDBJ whole genome shotgun (WGS) entry which is preliminary data.</text>
</comment>
<dbReference type="SMART" id="SM01340">
    <property type="entry name" value="DNA_mis_repair"/>
    <property type="match status" value="1"/>
</dbReference>
<name>A0A939BB22_9CLOT</name>
<dbReference type="CDD" id="cd00782">
    <property type="entry name" value="MutL_Trans"/>
    <property type="match status" value="1"/>
</dbReference>
<dbReference type="GO" id="GO:0030983">
    <property type="term" value="F:mismatched DNA binding"/>
    <property type="evidence" value="ECO:0007669"/>
    <property type="project" value="InterPro"/>
</dbReference>
<organism evidence="8 9">
    <name type="scientific">Mordavella massiliensis</name>
    <dbReference type="NCBI Taxonomy" id="1871024"/>
    <lineage>
        <taxon>Bacteria</taxon>
        <taxon>Bacillati</taxon>
        <taxon>Bacillota</taxon>
        <taxon>Clostridia</taxon>
        <taxon>Eubacteriales</taxon>
        <taxon>Clostridiaceae</taxon>
        <taxon>Mordavella</taxon>
    </lineage>
</organism>
<dbReference type="InterPro" id="IPR013507">
    <property type="entry name" value="DNA_mismatch_S5_2-like"/>
</dbReference>
<dbReference type="EMBL" id="JACJLV010000005">
    <property type="protein sequence ID" value="MBM6825969.1"/>
    <property type="molecule type" value="Genomic_DNA"/>
</dbReference>
<dbReference type="InterPro" id="IPR037198">
    <property type="entry name" value="MutL_C_sf"/>
</dbReference>
<keyword evidence="3 4" id="KW-0234">DNA repair</keyword>
<dbReference type="GO" id="GO:0140664">
    <property type="term" value="F:ATP-dependent DNA damage sensor activity"/>
    <property type="evidence" value="ECO:0007669"/>
    <property type="project" value="InterPro"/>
</dbReference>
<dbReference type="InterPro" id="IPR020667">
    <property type="entry name" value="DNA_mismatch_repair_MutL"/>
</dbReference>
<dbReference type="InterPro" id="IPR014762">
    <property type="entry name" value="DNA_mismatch_repair_CS"/>
</dbReference>
<reference evidence="8" key="1">
    <citation type="submission" date="2020-08" db="EMBL/GenBank/DDBJ databases">
        <authorList>
            <person name="Cejkova D."/>
            <person name="Kubasova T."/>
            <person name="Jahodarova E."/>
            <person name="Rychlik I."/>
        </authorList>
    </citation>
    <scope>NUCLEOTIDE SEQUENCE</scope>
    <source>
        <strain evidence="8">An420c</strain>
    </source>
</reference>
<dbReference type="InterPro" id="IPR038973">
    <property type="entry name" value="MutL/Mlh/Pms-like"/>
</dbReference>
<dbReference type="Gene3D" id="3.30.1540.20">
    <property type="entry name" value="MutL, C-terminal domain, dimerisation subdomain"/>
    <property type="match status" value="1"/>
</dbReference>
<dbReference type="InterPro" id="IPR036890">
    <property type="entry name" value="HATPase_C_sf"/>
</dbReference>
<evidence type="ECO:0000259" key="7">
    <source>
        <dbReference type="SMART" id="SM01340"/>
    </source>
</evidence>
<dbReference type="PROSITE" id="PS00058">
    <property type="entry name" value="DNA_MISMATCH_REPAIR_1"/>
    <property type="match status" value="1"/>
</dbReference>
<keyword evidence="2 4" id="KW-0227">DNA damage</keyword>
<dbReference type="NCBIfam" id="TIGR00585">
    <property type="entry name" value="mutl"/>
    <property type="match status" value="1"/>
</dbReference>
<dbReference type="GO" id="GO:0016887">
    <property type="term" value="F:ATP hydrolysis activity"/>
    <property type="evidence" value="ECO:0007669"/>
    <property type="project" value="InterPro"/>
</dbReference>
<dbReference type="Gene3D" id="3.30.230.10">
    <property type="match status" value="1"/>
</dbReference>
<keyword evidence="8" id="KW-0378">Hydrolase</keyword>
<comment type="similarity">
    <text evidence="1 4">Belongs to the DNA mismatch repair MutL/HexB family.</text>
</comment>
<dbReference type="Pfam" id="PF08676">
    <property type="entry name" value="MutL_C"/>
    <property type="match status" value="1"/>
</dbReference>
<dbReference type="InterPro" id="IPR042120">
    <property type="entry name" value="MutL_C_dimsub"/>
</dbReference>
<comment type="function">
    <text evidence="4">This protein is involved in the repair of mismatches in DNA. It is required for dam-dependent methyl-directed DNA mismatch repair. May act as a 'molecular matchmaker', a protein that promotes the formation of a stable complex between two or more DNA-binding proteins in an ATP-dependent manner without itself being part of a final effector complex.</text>
</comment>
<dbReference type="Gene3D" id="3.30.1370.100">
    <property type="entry name" value="MutL, C-terminal domain, regulatory subdomain"/>
    <property type="match status" value="1"/>
</dbReference>
<dbReference type="InterPro" id="IPR002099">
    <property type="entry name" value="MutL/Mlh/PMS"/>
</dbReference>
<dbReference type="SUPFAM" id="SSF118116">
    <property type="entry name" value="DNA mismatch repair protein MutL"/>
    <property type="match status" value="1"/>
</dbReference>
<evidence type="ECO:0000256" key="4">
    <source>
        <dbReference type="HAMAP-Rule" id="MF_00149"/>
    </source>
</evidence>
<feature type="region of interest" description="Disordered" evidence="5">
    <location>
        <begin position="337"/>
        <end position="370"/>
    </location>
</feature>
<dbReference type="GO" id="GO:0006298">
    <property type="term" value="P:mismatch repair"/>
    <property type="evidence" value="ECO:0007669"/>
    <property type="project" value="UniProtKB-UniRule"/>
</dbReference>
<evidence type="ECO:0000259" key="6">
    <source>
        <dbReference type="SMART" id="SM00853"/>
    </source>
</evidence>
<dbReference type="PANTHER" id="PTHR10073:SF12">
    <property type="entry name" value="DNA MISMATCH REPAIR PROTEIN MLH1"/>
    <property type="match status" value="1"/>
</dbReference>
<evidence type="ECO:0000313" key="8">
    <source>
        <dbReference type="EMBL" id="MBM6825969.1"/>
    </source>
</evidence>
<feature type="domain" description="DNA mismatch repair protein S5" evidence="7">
    <location>
        <begin position="209"/>
        <end position="327"/>
    </location>
</feature>
<dbReference type="Proteomes" id="UP000713880">
    <property type="component" value="Unassembled WGS sequence"/>
</dbReference>
<reference evidence="8" key="2">
    <citation type="journal article" date="2021" name="Sci. Rep.">
        <title>The distribution of antibiotic resistance genes in chicken gut microbiota commensals.</title>
        <authorList>
            <person name="Juricova H."/>
            <person name="Matiasovicova J."/>
            <person name="Kubasova T."/>
            <person name="Cejkova D."/>
            <person name="Rychlik I."/>
        </authorList>
    </citation>
    <scope>NUCLEOTIDE SEQUENCE</scope>
    <source>
        <strain evidence="8">An420c</strain>
    </source>
</reference>
<protein>
    <recommendedName>
        <fullName evidence="4">DNA mismatch repair protein MutL</fullName>
    </recommendedName>
</protein>
<evidence type="ECO:0000256" key="3">
    <source>
        <dbReference type="ARBA" id="ARBA00023204"/>
    </source>
</evidence>
<dbReference type="Pfam" id="PF13589">
    <property type="entry name" value="HATPase_c_3"/>
    <property type="match status" value="1"/>
</dbReference>
<dbReference type="InterPro" id="IPR020568">
    <property type="entry name" value="Ribosomal_Su5_D2-typ_SF"/>
</dbReference>
<dbReference type="SMART" id="SM00853">
    <property type="entry name" value="MutL_C"/>
    <property type="match status" value="1"/>
</dbReference>
<keyword evidence="8" id="KW-0255">Endonuclease</keyword>
<dbReference type="FunFam" id="3.30.565.10:FF:000003">
    <property type="entry name" value="DNA mismatch repair endonuclease MutL"/>
    <property type="match status" value="1"/>
</dbReference>
<dbReference type="RefSeq" id="WP_204908036.1">
    <property type="nucleotide sequence ID" value="NZ_JACJLV010000005.1"/>
</dbReference>
<evidence type="ECO:0000313" key="9">
    <source>
        <dbReference type="Proteomes" id="UP000713880"/>
    </source>
</evidence>
<dbReference type="InterPro" id="IPR014721">
    <property type="entry name" value="Ribsml_uS5_D2-typ_fold_subgr"/>
</dbReference>
<sequence>MSKIQVLDPVTIDKIAAGEVVERPASIVKELAENAIDAGATAITVEIEEGGISYIRIADNGCGIEREEVPSAFLRHSTSKIRTVDDLIHIHSLGFRGEALSSIAAVSQVELITKTAEETFGTRYRIAGGKEEGLEETGAKDGTTFVIRQLFYNTPARRKFLKTPMTEASHVSELMTRMALSHPEISFQFINNGQSRIHTSGNGSLKDVIYHIYGREIAMNLIEIQTEAGDVKISGFLGKPVISRGNRNFENYFINGRYVKNQIVSKAIEDAYKDFTMQHKYPFVALQITMPGEEVDVNVHPAKLEIRFQNQQAVYNAVYEAVDRGLRKEELIPQVKLEEPKEIPRADVPSPAPAPMPKKETKPPQAPAKEERNLDYFMQKMKERVAAYHNRESSAEVAAKDQIFRPLQQADRIREAAVYANLSSVGEKAEKKMENKTGEQEPPRQMDLFEEKFLDREIRAEYHLIGQVFDTYWLVEFQDNLYIIDQHAAHERVLYERTLKSMKTREYTSQMISPPVILDLGMQEAALLREYMDRFLRIGFEIEEFGQDSFAVRAVPDNLFSLAKKDLLLQMIDSLSDEVSRKLSPELIDEKVASMSCKAAVKGKMKLSAAEADALIGELLTLDNPYHCPHGRPTIIAMSRRELEKKFKRIV</sequence>